<proteinExistence type="inferred from homology"/>
<dbReference type="CDD" id="cd05324">
    <property type="entry name" value="carb_red_PTCR-like_SDR_c"/>
    <property type="match status" value="1"/>
</dbReference>
<organism evidence="5 6">
    <name type="scientific">Microbulbifer variabilis</name>
    <dbReference type="NCBI Taxonomy" id="266805"/>
    <lineage>
        <taxon>Bacteria</taxon>
        <taxon>Pseudomonadati</taxon>
        <taxon>Pseudomonadota</taxon>
        <taxon>Gammaproteobacteria</taxon>
        <taxon>Cellvibrionales</taxon>
        <taxon>Microbulbiferaceae</taxon>
        <taxon>Microbulbifer</taxon>
    </lineage>
</organism>
<dbReference type="InterPro" id="IPR045313">
    <property type="entry name" value="CBR1-like"/>
</dbReference>
<dbReference type="Proteomes" id="UP001055658">
    <property type="component" value="Chromosome"/>
</dbReference>
<dbReference type="PANTHER" id="PTHR43544">
    <property type="entry name" value="SHORT-CHAIN DEHYDROGENASE/REDUCTASE"/>
    <property type="match status" value="1"/>
</dbReference>
<dbReference type="RefSeq" id="WP_252082584.1">
    <property type="nucleotide sequence ID" value="NZ_CP092418.1"/>
</dbReference>
<evidence type="ECO:0000256" key="4">
    <source>
        <dbReference type="RuleBase" id="RU000363"/>
    </source>
</evidence>
<dbReference type="PRINTS" id="PR00081">
    <property type="entry name" value="GDHRDH"/>
</dbReference>
<comment type="similarity">
    <text evidence="1 4">Belongs to the short-chain dehydrogenases/reductases (SDR) family.</text>
</comment>
<reference evidence="5" key="1">
    <citation type="submission" date="2022-02" db="EMBL/GenBank/DDBJ databases">
        <title>Coral-associated bacteria.</title>
        <authorList>
            <person name="Tang K."/>
            <person name="Wang X."/>
        </authorList>
    </citation>
    <scope>NUCLEOTIDE SEQUENCE</scope>
    <source>
        <strain evidence="5">SCSIO 43006</strain>
    </source>
</reference>
<dbReference type="PANTHER" id="PTHR43544:SF32">
    <property type="entry name" value="CHAIN DEHYDROGENASE, PUTATIVE (AFU_ORTHOLOGUE AFUA_5G01530)-RELATED"/>
    <property type="match status" value="1"/>
</dbReference>
<protein>
    <submittedName>
        <fullName evidence="5">SDR family oxidoreductase</fullName>
    </submittedName>
</protein>
<evidence type="ECO:0000313" key="6">
    <source>
        <dbReference type="Proteomes" id="UP001055658"/>
    </source>
</evidence>
<evidence type="ECO:0000256" key="1">
    <source>
        <dbReference type="ARBA" id="ARBA00006484"/>
    </source>
</evidence>
<dbReference type="EMBL" id="CP092418">
    <property type="protein sequence ID" value="USD20318.1"/>
    <property type="molecule type" value="Genomic_DNA"/>
</dbReference>
<evidence type="ECO:0000313" key="5">
    <source>
        <dbReference type="EMBL" id="USD20318.1"/>
    </source>
</evidence>
<dbReference type="PRINTS" id="PR00080">
    <property type="entry name" value="SDRFAMILY"/>
</dbReference>
<evidence type="ECO:0000256" key="2">
    <source>
        <dbReference type="ARBA" id="ARBA00022857"/>
    </source>
</evidence>
<dbReference type="SUPFAM" id="SSF51735">
    <property type="entry name" value="NAD(P)-binding Rossmann-fold domains"/>
    <property type="match status" value="1"/>
</dbReference>
<evidence type="ECO:0000256" key="3">
    <source>
        <dbReference type="ARBA" id="ARBA00023002"/>
    </source>
</evidence>
<dbReference type="Pfam" id="PF00106">
    <property type="entry name" value="adh_short"/>
    <property type="match status" value="1"/>
</dbReference>
<keyword evidence="3" id="KW-0560">Oxidoreductase</keyword>
<sequence>MSNDRIALITGSNRGIGLEAAKQLSNQGVKVILSGRDKAKLEAVQATWNGEVAPIDIIELDITKAEDRARAAQKIAEQYGRLDILVNNAGVIVEGEWGQNNSETVSQEDLNTTFSINVFAQIGLTQDLLPVLKKSKAGRIVNVSSILGSLAVNADQNSSWSAVKPFAYNASKAALNMFTVSLSQSLADTGIKVNSAHPGWVKTDLGTSAAPMDVTEGARTVVELALIDSDGPNGQFIHLGEEQPW</sequence>
<dbReference type="InterPro" id="IPR002347">
    <property type="entry name" value="SDR_fam"/>
</dbReference>
<name>A0ABY4VAW5_9GAMM</name>
<accession>A0ABY4VAW5</accession>
<keyword evidence="6" id="KW-1185">Reference proteome</keyword>
<gene>
    <name evidence="5" type="ORF">MJO52_14680</name>
</gene>
<dbReference type="Gene3D" id="3.40.50.720">
    <property type="entry name" value="NAD(P)-binding Rossmann-like Domain"/>
    <property type="match status" value="1"/>
</dbReference>
<keyword evidence="2" id="KW-0521">NADP</keyword>
<dbReference type="InterPro" id="IPR051468">
    <property type="entry name" value="Fungal_SecMetab_SDRs"/>
</dbReference>
<dbReference type="InterPro" id="IPR036291">
    <property type="entry name" value="NAD(P)-bd_dom_sf"/>
</dbReference>